<evidence type="ECO:0000313" key="4">
    <source>
        <dbReference type="Proteomes" id="UP000005237"/>
    </source>
</evidence>
<evidence type="ECO:0000313" key="3">
    <source>
        <dbReference type="EnsemblMetazoa" id="CJA35593a.1"/>
    </source>
</evidence>
<protein>
    <recommendedName>
        <fullName evidence="2">C2 tensin-type domain-containing protein</fullName>
    </recommendedName>
</protein>
<sequence length="655" mass="74172">MCQFMRTHIVRERVWNVSQRRHDVSSSLDAIAFGWPAETAPPLEKLCTICKNMDQWMLEHPLNVAVIFCKGGLERCAVVVNAFMRYNAISATDDSVEDRFSMQRFSERYLGPPSYKRCLEESMTFDVESGLKLRGDIFFKCIVAASAPGSRSRCLFTCQLNTCALELQPGDSEGFSVVKLHKEELDLVFNDKKVDNRVTVEFVVSHTPGPTTIATVAVQSVSNLLPRNNSYETFEVAQDEETNRSKVDGVVEYSEIRKKHKTANGHSNHREHSEMPVGPPVPPKPATPIHMNGGPAGEFQQNEMPERRGILPASLREKINQQKDLEARATPSIEPDLVGRDRYDKASRCFSYVPAKSMQEAFERPRRTSFSRAIEKRENSVENVSQEEVARSTIPHNFQQPEPILSSTKWDDQVEDAKQTALLEELARAPSAMQHNYYRDEQEGVQVVDQAQRAVVTPTSTMQRKSRAPTRAGSYRTLNDDAYASDMDELCDPEYYLNFNSSTTARQTPVPPPRHHHYQQQQQQQHQAPLQHAGAKSVPIAEEEDEFDAVTDPLDDILDTTRRLGSAYSVGDIRQPFNTQPEVSNDFSHLSHTLSNNNTPDFRQQYRNRNCQSVTTPRGNHFSVARNEEPSDADTWLSGKLKKVKSKRDIDPDIT</sequence>
<dbReference type="SUPFAM" id="SSF49562">
    <property type="entry name" value="C2 domain (Calcium/lipid-binding domain, CaLB)"/>
    <property type="match status" value="1"/>
</dbReference>
<organism evidence="3 4">
    <name type="scientific">Caenorhabditis japonica</name>
    <dbReference type="NCBI Taxonomy" id="281687"/>
    <lineage>
        <taxon>Eukaryota</taxon>
        <taxon>Metazoa</taxon>
        <taxon>Ecdysozoa</taxon>
        <taxon>Nematoda</taxon>
        <taxon>Chromadorea</taxon>
        <taxon>Rhabditida</taxon>
        <taxon>Rhabditina</taxon>
        <taxon>Rhabditomorpha</taxon>
        <taxon>Rhabditoidea</taxon>
        <taxon>Rhabditidae</taxon>
        <taxon>Peloderinae</taxon>
        <taxon>Caenorhabditis</taxon>
    </lineage>
</organism>
<dbReference type="InterPro" id="IPR014020">
    <property type="entry name" value="Tensin_C2-dom"/>
</dbReference>
<dbReference type="AlphaFoldDB" id="A0A8R1IIW6"/>
<proteinExistence type="predicted"/>
<feature type="region of interest" description="Disordered" evidence="1">
    <location>
        <begin position="503"/>
        <end position="539"/>
    </location>
</feature>
<dbReference type="Proteomes" id="UP000005237">
    <property type="component" value="Unassembled WGS sequence"/>
</dbReference>
<dbReference type="EnsemblMetazoa" id="CJA35593a.1">
    <property type="protein sequence ID" value="CJA35593a.1"/>
    <property type="gene ID" value="WBGene00211440"/>
</dbReference>
<reference evidence="3" key="2">
    <citation type="submission" date="2022-06" db="UniProtKB">
        <authorList>
            <consortium name="EnsemblMetazoa"/>
        </authorList>
    </citation>
    <scope>IDENTIFICATION</scope>
    <source>
        <strain evidence="3">DF5081</strain>
    </source>
</reference>
<dbReference type="InterPro" id="IPR035892">
    <property type="entry name" value="C2_domain_sf"/>
</dbReference>
<feature type="region of interest" description="Disordered" evidence="1">
    <location>
        <begin position="259"/>
        <end position="279"/>
    </location>
</feature>
<dbReference type="InterPro" id="IPR029021">
    <property type="entry name" value="Prot-tyrosine_phosphatase-like"/>
</dbReference>
<accession>A0A8R1IIW6</accession>
<name>A0A8R1IIW6_CAEJA</name>
<keyword evidence="4" id="KW-1185">Reference proteome</keyword>
<dbReference type="Pfam" id="PF10409">
    <property type="entry name" value="PTEN_C2"/>
    <property type="match status" value="1"/>
</dbReference>
<dbReference type="InterPro" id="IPR051484">
    <property type="entry name" value="Tensin_PTEN_phosphatase"/>
</dbReference>
<dbReference type="GO" id="GO:0005925">
    <property type="term" value="C:focal adhesion"/>
    <property type="evidence" value="ECO:0007669"/>
    <property type="project" value="TreeGrafter"/>
</dbReference>
<dbReference type="PANTHER" id="PTHR45734">
    <property type="entry name" value="TENSIN"/>
    <property type="match status" value="1"/>
</dbReference>
<feature type="region of interest" description="Disordered" evidence="1">
    <location>
        <begin position="613"/>
        <end position="655"/>
    </location>
</feature>
<evidence type="ECO:0000259" key="2">
    <source>
        <dbReference type="PROSITE" id="PS51182"/>
    </source>
</evidence>
<dbReference type="SMART" id="SM01326">
    <property type="entry name" value="PTEN_C2"/>
    <property type="match status" value="1"/>
</dbReference>
<dbReference type="PANTHER" id="PTHR45734:SF10">
    <property type="entry name" value="BLISTERY, ISOFORM A"/>
    <property type="match status" value="1"/>
</dbReference>
<reference evidence="4" key="1">
    <citation type="submission" date="2010-08" db="EMBL/GenBank/DDBJ databases">
        <authorList>
            <consortium name="Caenorhabditis japonica Sequencing Consortium"/>
            <person name="Wilson R.K."/>
        </authorList>
    </citation>
    <scope>NUCLEOTIDE SEQUENCE [LARGE SCALE GENOMIC DNA]</scope>
    <source>
        <strain evidence="4">DF5081</strain>
    </source>
</reference>
<evidence type="ECO:0000256" key="1">
    <source>
        <dbReference type="SAM" id="MobiDB-lite"/>
    </source>
</evidence>
<dbReference type="SUPFAM" id="SSF52799">
    <property type="entry name" value="(Phosphotyrosine protein) phosphatases II"/>
    <property type="match status" value="1"/>
</dbReference>
<dbReference type="PROSITE" id="PS51182">
    <property type="entry name" value="C2_TENSIN"/>
    <property type="match status" value="1"/>
</dbReference>
<dbReference type="Gene3D" id="3.90.190.10">
    <property type="entry name" value="Protein tyrosine phosphatase superfamily"/>
    <property type="match status" value="1"/>
</dbReference>
<feature type="compositionally biased region" description="Low complexity" evidence="1">
    <location>
        <begin position="519"/>
        <end position="532"/>
    </location>
</feature>
<feature type="domain" description="C2 tensin-type" evidence="2">
    <location>
        <begin position="40"/>
        <end position="207"/>
    </location>
</feature>